<name>A0A553JQY8_SHEHA</name>
<keyword evidence="3" id="KW-1185">Reference proteome</keyword>
<dbReference type="RefSeq" id="WP_143564200.1">
    <property type="nucleotide sequence ID" value="NZ_BMPL01000006.1"/>
</dbReference>
<evidence type="ECO:0000256" key="1">
    <source>
        <dbReference type="SAM" id="Phobius"/>
    </source>
</evidence>
<protein>
    <recommendedName>
        <fullName evidence="4">PH domain-containing protein</fullName>
    </recommendedName>
</protein>
<gene>
    <name evidence="2" type="ORF">FN961_08945</name>
</gene>
<keyword evidence="1" id="KW-0812">Transmembrane</keyword>
<organism evidence="2 3">
    <name type="scientific">Shewanella hanedai</name>
    <name type="common">Alteromonas hanedai</name>
    <dbReference type="NCBI Taxonomy" id="25"/>
    <lineage>
        <taxon>Bacteria</taxon>
        <taxon>Pseudomonadati</taxon>
        <taxon>Pseudomonadota</taxon>
        <taxon>Gammaproteobacteria</taxon>
        <taxon>Alteromonadales</taxon>
        <taxon>Shewanellaceae</taxon>
        <taxon>Shewanella</taxon>
    </lineage>
</organism>
<dbReference type="AlphaFoldDB" id="A0A553JQY8"/>
<reference evidence="3" key="1">
    <citation type="submission" date="2019-07" db="EMBL/GenBank/DDBJ databases">
        <title>Shewanella sp. YLB-08 draft genomic sequence.</title>
        <authorList>
            <person name="Yu L."/>
        </authorList>
    </citation>
    <scope>NUCLEOTIDE SEQUENCE [LARGE SCALE GENOMIC DNA]</scope>
    <source>
        <strain evidence="3">JCM 20706</strain>
    </source>
</reference>
<feature type="transmembrane region" description="Helical" evidence="1">
    <location>
        <begin position="37"/>
        <end position="59"/>
    </location>
</feature>
<proteinExistence type="predicted"/>
<keyword evidence="1" id="KW-0472">Membrane</keyword>
<evidence type="ECO:0000313" key="2">
    <source>
        <dbReference type="EMBL" id="TRY14801.1"/>
    </source>
</evidence>
<comment type="caution">
    <text evidence="2">The sequence shown here is derived from an EMBL/GenBank/DDBJ whole genome shotgun (WGS) entry which is preliminary data.</text>
</comment>
<evidence type="ECO:0008006" key="4">
    <source>
        <dbReference type="Google" id="ProtNLM"/>
    </source>
</evidence>
<sequence>MLNTVLRMFVMFITCLWVLFCLVITTDYQFSAGIIGFILIFSFLIALVEDGYIFLFNWYSLALNHDSSTITVFNRGVAYQGSYIVRKKTLIDKMNKVNIYLIDAEHLGKSIKVNSLYLSPSDASRVRQFIRENENDWNKQQ</sequence>
<keyword evidence="1" id="KW-1133">Transmembrane helix</keyword>
<evidence type="ECO:0000313" key="3">
    <source>
        <dbReference type="Proteomes" id="UP000318126"/>
    </source>
</evidence>
<dbReference type="Proteomes" id="UP000318126">
    <property type="component" value="Unassembled WGS sequence"/>
</dbReference>
<accession>A0A553JQY8</accession>
<dbReference type="EMBL" id="VKGK01000008">
    <property type="protein sequence ID" value="TRY14801.1"/>
    <property type="molecule type" value="Genomic_DNA"/>
</dbReference>
<feature type="transmembrane region" description="Helical" evidence="1">
    <location>
        <begin position="6"/>
        <end position="25"/>
    </location>
</feature>